<proteinExistence type="predicted"/>
<sequence length="114" mass="12539">MNNVIAQFGRAFGESLSQTIGALVVSLIVILFLTLLASIVFGGLFLFLAILCYKKRKRKWLLFFGGMSVFFLSFLFGLVISGSFHVGGGGFLVAWVLAFFAGIALLVKYYRRAV</sequence>
<feature type="transmembrane region" description="Helical" evidence="1">
    <location>
        <begin position="60"/>
        <end position="80"/>
    </location>
</feature>
<keyword evidence="1" id="KW-1133">Transmembrane helix</keyword>
<dbReference type="EMBL" id="MHLN01000040">
    <property type="protein sequence ID" value="OGZ10457.1"/>
    <property type="molecule type" value="Genomic_DNA"/>
</dbReference>
<comment type="caution">
    <text evidence="2">The sequence shown here is derived from an EMBL/GenBank/DDBJ whole genome shotgun (WGS) entry which is preliminary data.</text>
</comment>
<dbReference type="Proteomes" id="UP000178099">
    <property type="component" value="Unassembled WGS sequence"/>
</dbReference>
<feature type="transmembrane region" description="Helical" evidence="1">
    <location>
        <begin position="86"/>
        <end position="107"/>
    </location>
</feature>
<reference evidence="2 3" key="1">
    <citation type="journal article" date="2016" name="Nat. Commun.">
        <title>Thousands of microbial genomes shed light on interconnected biogeochemical processes in an aquifer system.</title>
        <authorList>
            <person name="Anantharaman K."/>
            <person name="Brown C.T."/>
            <person name="Hug L.A."/>
            <person name="Sharon I."/>
            <person name="Castelle C.J."/>
            <person name="Probst A.J."/>
            <person name="Thomas B.C."/>
            <person name="Singh A."/>
            <person name="Wilkins M.J."/>
            <person name="Karaoz U."/>
            <person name="Brodie E.L."/>
            <person name="Williams K.H."/>
            <person name="Hubbard S.S."/>
            <person name="Banfield J.F."/>
        </authorList>
    </citation>
    <scope>NUCLEOTIDE SEQUENCE [LARGE SCALE GENOMIC DNA]</scope>
</reference>
<keyword evidence="1" id="KW-0812">Transmembrane</keyword>
<evidence type="ECO:0000313" key="2">
    <source>
        <dbReference type="EMBL" id="OGZ10457.1"/>
    </source>
</evidence>
<dbReference type="AlphaFoldDB" id="A0A1G2DA13"/>
<protein>
    <submittedName>
        <fullName evidence="2">Uncharacterized protein</fullName>
    </submittedName>
</protein>
<keyword evidence="1" id="KW-0472">Membrane</keyword>
<accession>A0A1G2DA13</accession>
<evidence type="ECO:0000256" key="1">
    <source>
        <dbReference type="SAM" id="Phobius"/>
    </source>
</evidence>
<name>A0A1G2DA13_9BACT</name>
<gene>
    <name evidence="2" type="ORF">A3D67_03620</name>
</gene>
<organism evidence="2 3">
    <name type="scientific">Candidatus Lloydbacteria bacterium RIFCSPHIGHO2_02_FULL_51_22</name>
    <dbReference type="NCBI Taxonomy" id="1798663"/>
    <lineage>
        <taxon>Bacteria</taxon>
        <taxon>Candidatus Lloydiibacteriota</taxon>
    </lineage>
</organism>
<feature type="transmembrane region" description="Helical" evidence="1">
    <location>
        <begin position="20"/>
        <end position="53"/>
    </location>
</feature>
<evidence type="ECO:0000313" key="3">
    <source>
        <dbReference type="Proteomes" id="UP000178099"/>
    </source>
</evidence>